<dbReference type="UniPathway" id="UPA00064">
    <property type="reaction ID" value="UER00091"/>
</dbReference>
<dbReference type="EMBL" id="CP034550">
    <property type="protein sequence ID" value="QFZ22209.1"/>
    <property type="molecule type" value="Genomic_DNA"/>
</dbReference>
<evidence type="ECO:0000256" key="6">
    <source>
        <dbReference type="ARBA" id="ARBA00022842"/>
    </source>
</evidence>
<dbReference type="GO" id="GO:0016114">
    <property type="term" value="P:terpenoid biosynthetic process"/>
    <property type="evidence" value="ECO:0007669"/>
    <property type="project" value="UniProtKB-UniRule"/>
</dbReference>
<dbReference type="Pfam" id="PF02779">
    <property type="entry name" value="Transket_pyr"/>
    <property type="match status" value="1"/>
</dbReference>
<dbReference type="Pfam" id="PF13292">
    <property type="entry name" value="DXP_synthase_N"/>
    <property type="match status" value="2"/>
</dbReference>
<protein>
    <recommendedName>
        <fullName evidence="10">1-deoxy-D-xylulose-5-phosphate synthase</fullName>
        <ecNumber evidence="10">2.2.1.7</ecNumber>
    </recommendedName>
    <alternativeName>
        <fullName evidence="10">1-deoxyxylulose-5-phosphate synthase</fullName>
        <shortName evidence="10">DXP synthase</shortName>
        <shortName evidence="10">DXPS</shortName>
    </alternativeName>
</protein>
<accession>A0A5Q0H7P6</accession>
<dbReference type="GO" id="GO:0005829">
    <property type="term" value="C:cytosol"/>
    <property type="evidence" value="ECO:0007669"/>
    <property type="project" value="TreeGrafter"/>
</dbReference>
<comment type="function">
    <text evidence="10">Catalyzes the acyloin condensation reaction between C atoms 2 and 3 of pyruvate and glyceraldehyde 3-phosphate to yield 1-deoxy-D-xylulose-5-phosphate (DXP).</text>
</comment>
<dbReference type="HAMAP" id="MF_00315">
    <property type="entry name" value="DXP_synth"/>
    <property type="match status" value="1"/>
</dbReference>
<comment type="similarity">
    <text evidence="2 10">Belongs to the transketolase family. DXPS subfamily.</text>
</comment>
<proteinExistence type="inferred from homology"/>
<dbReference type="PANTHER" id="PTHR43322:SF5">
    <property type="entry name" value="1-DEOXY-D-XYLULOSE-5-PHOSPHATE SYNTHASE, CHLOROPLASTIC"/>
    <property type="match status" value="1"/>
</dbReference>
<evidence type="ECO:0000256" key="5">
    <source>
        <dbReference type="ARBA" id="ARBA00022723"/>
    </source>
</evidence>
<feature type="region of interest" description="Disordered" evidence="11">
    <location>
        <begin position="1"/>
        <end position="24"/>
    </location>
</feature>
<dbReference type="InterPro" id="IPR049557">
    <property type="entry name" value="Transketolase_CS"/>
</dbReference>
<feature type="binding site" evidence="10">
    <location>
        <begin position="152"/>
        <end position="153"/>
    </location>
    <ligand>
        <name>thiamine diphosphate</name>
        <dbReference type="ChEBI" id="CHEBI:58937"/>
    </ligand>
</feature>
<dbReference type="Proteomes" id="UP000325787">
    <property type="component" value="Chromosome"/>
</dbReference>
<comment type="catalytic activity">
    <reaction evidence="10">
        <text>D-glyceraldehyde 3-phosphate + pyruvate + H(+) = 1-deoxy-D-xylulose 5-phosphate + CO2</text>
        <dbReference type="Rhea" id="RHEA:12605"/>
        <dbReference type="ChEBI" id="CHEBI:15361"/>
        <dbReference type="ChEBI" id="CHEBI:15378"/>
        <dbReference type="ChEBI" id="CHEBI:16526"/>
        <dbReference type="ChEBI" id="CHEBI:57792"/>
        <dbReference type="ChEBI" id="CHEBI:59776"/>
        <dbReference type="EC" id="2.2.1.7"/>
    </reaction>
</comment>
<feature type="binding site" evidence="10">
    <location>
        <position position="151"/>
    </location>
    <ligand>
        <name>Mg(2+)</name>
        <dbReference type="ChEBI" id="CHEBI:18420"/>
    </ligand>
</feature>
<dbReference type="GO" id="GO:0019288">
    <property type="term" value="P:isopentenyl diphosphate biosynthetic process, methylerythritol 4-phosphate pathway"/>
    <property type="evidence" value="ECO:0007669"/>
    <property type="project" value="TreeGrafter"/>
</dbReference>
<evidence type="ECO:0000256" key="11">
    <source>
        <dbReference type="SAM" id="MobiDB-lite"/>
    </source>
</evidence>
<evidence type="ECO:0000256" key="8">
    <source>
        <dbReference type="ARBA" id="ARBA00023052"/>
    </source>
</evidence>
<dbReference type="OrthoDB" id="9803371at2"/>
<dbReference type="SUPFAM" id="SSF52922">
    <property type="entry name" value="TK C-terminal domain-like"/>
    <property type="match status" value="1"/>
</dbReference>
<dbReference type="PROSITE" id="PS00802">
    <property type="entry name" value="TRANSKETOLASE_2"/>
    <property type="match status" value="1"/>
</dbReference>
<dbReference type="GO" id="GO:0009228">
    <property type="term" value="P:thiamine biosynthetic process"/>
    <property type="evidence" value="ECO:0007669"/>
    <property type="project" value="UniProtKB-UniRule"/>
</dbReference>
<dbReference type="InterPro" id="IPR020826">
    <property type="entry name" value="Transketolase_BS"/>
</dbReference>
<dbReference type="GO" id="GO:0000287">
    <property type="term" value="F:magnesium ion binding"/>
    <property type="evidence" value="ECO:0007669"/>
    <property type="project" value="UniProtKB-UniRule"/>
</dbReference>
<feature type="domain" description="Transketolase-like pyrimidine-binding" evidence="12">
    <location>
        <begin position="275"/>
        <end position="438"/>
    </location>
</feature>
<dbReference type="EC" id="2.2.1.7" evidence="10"/>
<evidence type="ECO:0000256" key="3">
    <source>
        <dbReference type="ARBA" id="ARBA00011738"/>
    </source>
</evidence>
<sequence>MTDTVPRTRTPPHPVPDLPDLSPDELDGLARAVRGRLVDVVTRNGGHLGSNLGVVELTLALHRVFRSPRDRIVFDTGHQSYVHKMLTGRAGAFDDLRREGGLSGYPSRSESPHDLVENSHASTALSYADGLARAARLRGEHDRHVVAVVGDGALTGGMAWEALNNIGAGDLPVVVVLNDNGRSYSPTGGAVGAHLAALRAGRASSAFAELGLRYLGPVDGHDVARVEEALRAAKALRRPVVVHCATRKGKGHPPAEDDPIDHMHAVGSPASPRGPGWTSAFGRHLPTLADRHPDLVCLTAAMLHPTGLTAFAEAFPDRVVDTGVAEQHAVTCAAGLAMGGLRPLVAVCSTFLTRAVDQVLMDVALHRLPVTLVLDRAGVTGEDGPSHHGVWDLALLRVVPGLRIAAPRDGTRLRALLDEAVAGDGPSAVRFPEGALGADVPEVERVGGVDVLHRSWRRDVLLVTAGALAADGVAAAVRLNGEGVGVTVCDPRWVSPVDPGLVELAAGHRVVACVEDGVRGGGVGEGVAAALRAAGLRQRVLVLGLPNEFLPHGARADILRLHDLDAAGIARSVTRCLAGGFT</sequence>
<dbReference type="NCBIfam" id="NF003933">
    <property type="entry name" value="PRK05444.2-2"/>
    <property type="match status" value="1"/>
</dbReference>
<evidence type="ECO:0000256" key="2">
    <source>
        <dbReference type="ARBA" id="ARBA00011081"/>
    </source>
</evidence>
<comment type="cofactor">
    <cofactor evidence="10">
        <name>Mg(2+)</name>
        <dbReference type="ChEBI" id="CHEBI:18420"/>
    </cofactor>
    <text evidence="10">Binds 1 Mg(2+) ion per subunit.</text>
</comment>
<feature type="binding site" evidence="10">
    <location>
        <position position="78"/>
    </location>
    <ligand>
        <name>thiamine diphosphate</name>
        <dbReference type="ChEBI" id="CHEBI:58937"/>
    </ligand>
</feature>
<evidence type="ECO:0000313" key="13">
    <source>
        <dbReference type="EMBL" id="QFZ22209.1"/>
    </source>
</evidence>
<evidence type="ECO:0000256" key="10">
    <source>
        <dbReference type="HAMAP-Rule" id="MF_00315"/>
    </source>
</evidence>
<comment type="subunit">
    <text evidence="3 10">Homodimer.</text>
</comment>
<keyword evidence="9 10" id="KW-0414">Isoprene biosynthesis</keyword>
<dbReference type="PROSITE" id="PS00801">
    <property type="entry name" value="TRANSKETOLASE_1"/>
    <property type="match status" value="1"/>
</dbReference>
<keyword evidence="7 10" id="KW-0784">Thiamine biosynthesis</keyword>
<dbReference type="InterPro" id="IPR005477">
    <property type="entry name" value="Dxylulose-5-P_synthase"/>
</dbReference>
<feature type="binding site" evidence="10">
    <location>
        <position position="180"/>
    </location>
    <ligand>
        <name>Mg(2+)</name>
        <dbReference type="ChEBI" id="CHEBI:18420"/>
    </ligand>
</feature>
<feature type="binding site" evidence="10">
    <location>
        <position position="326"/>
    </location>
    <ligand>
        <name>thiamine diphosphate</name>
        <dbReference type="ChEBI" id="CHEBI:58937"/>
    </ligand>
</feature>
<feature type="binding site" evidence="10">
    <location>
        <begin position="119"/>
        <end position="121"/>
    </location>
    <ligand>
        <name>thiamine diphosphate</name>
        <dbReference type="ChEBI" id="CHEBI:58937"/>
    </ligand>
</feature>
<reference evidence="14" key="1">
    <citation type="journal article" date="2021" name="Curr. Microbiol.">
        <title>Complete genome of nocamycin-producing strain Saccharothrix syringae NRRL B-16468 reveals the biosynthetic potential for secondary metabolites.</title>
        <authorList>
            <person name="Mo X."/>
            <person name="Yang S."/>
        </authorList>
    </citation>
    <scope>NUCLEOTIDE SEQUENCE [LARGE SCALE GENOMIC DNA]</scope>
    <source>
        <strain evidence="14">ATCC 51364 / DSM 43886 / JCM 6844 / KCTC 9398 / NBRC 14523 / NRRL B-16468 / INA 2240</strain>
    </source>
</reference>
<evidence type="ECO:0000256" key="4">
    <source>
        <dbReference type="ARBA" id="ARBA00022679"/>
    </source>
</evidence>
<evidence type="ECO:0000313" key="14">
    <source>
        <dbReference type="Proteomes" id="UP000325787"/>
    </source>
</evidence>
<keyword evidence="4 10" id="KW-0808">Transferase</keyword>
<name>A0A5Q0H7P6_SACSY</name>
<dbReference type="SMART" id="SM00861">
    <property type="entry name" value="Transket_pyr"/>
    <property type="match status" value="1"/>
</dbReference>
<comment type="cofactor">
    <cofactor evidence="10">
        <name>thiamine diphosphate</name>
        <dbReference type="ChEBI" id="CHEBI:58937"/>
    </cofactor>
    <text evidence="10">Binds 1 thiamine pyrophosphate per subunit.</text>
</comment>
<dbReference type="InterPro" id="IPR029061">
    <property type="entry name" value="THDP-binding"/>
</dbReference>
<dbReference type="AlphaFoldDB" id="A0A5Q0H7P6"/>
<dbReference type="CDD" id="cd02007">
    <property type="entry name" value="TPP_DXS"/>
    <property type="match status" value="1"/>
</dbReference>
<evidence type="ECO:0000256" key="1">
    <source>
        <dbReference type="ARBA" id="ARBA00004980"/>
    </source>
</evidence>
<comment type="pathway">
    <text evidence="1 10">Metabolic intermediate biosynthesis; 1-deoxy-D-xylulose 5-phosphate biosynthesis; 1-deoxy-D-xylulose 5-phosphate from D-glyceraldehyde 3-phosphate and pyruvate: step 1/1.</text>
</comment>
<keyword evidence="5 10" id="KW-0479">Metal-binding</keyword>
<dbReference type="InterPro" id="IPR009014">
    <property type="entry name" value="Transketo_C/PFOR_II"/>
</dbReference>
<feature type="region of interest" description="Disordered" evidence="11">
    <location>
        <begin position="246"/>
        <end position="278"/>
    </location>
</feature>
<keyword evidence="6 10" id="KW-0460">Magnesium</keyword>
<evidence type="ECO:0000256" key="9">
    <source>
        <dbReference type="ARBA" id="ARBA00023229"/>
    </source>
</evidence>
<dbReference type="GO" id="GO:0008661">
    <property type="term" value="F:1-deoxy-D-xylulose-5-phosphate synthase activity"/>
    <property type="evidence" value="ECO:0007669"/>
    <property type="project" value="UniProtKB-UniRule"/>
</dbReference>
<gene>
    <name evidence="10" type="primary">dxs</name>
    <name evidence="13" type="ORF">EKG83_36630</name>
</gene>
<dbReference type="InterPro" id="IPR033248">
    <property type="entry name" value="Transketolase_C"/>
</dbReference>
<dbReference type="PANTHER" id="PTHR43322">
    <property type="entry name" value="1-D-DEOXYXYLULOSE 5-PHOSPHATE SYNTHASE-RELATED"/>
    <property type="match status" value="1"/>
</dbReference>
<dbReference type="SUPFAM" id="SSF52518">
    <property type="entry name" value="Thiamin diphosphate-binding fold (THDP-binding)"/>
    <property type="match status" value="1"/>
</dbReference>
<dbReference type="RefSeq" id="WP_033427939.1">
    <property type="nucleotide sequence ID" value="NZ_CP034550.1"/>
</dbReference>
<dbReference type="CDD" id="cd07033">
    <property type="entry name" value="TPP_PYR_DXS_TK_like"/>
    <property type="match status" value="1"/>
</dbReference>
<evidence type="ECO:0000259" key="12">
    <source>
        <dbReference type="SMART" id="SM00861"/>
    </source>
</evidence>
<dbReference type="Gene3D" id="3.40.50.970">
    <property type="match status" value="2"/>
</dbReference>
<keyword evidence="8 10" id="KW-0786">Thiamine pyrophosphate</keyword>
<dbReference type="KEGG" id="ssyi:EKG83_36630"/>
<dbReference type="FunFam" id="3.40.50.970:FF:000010">
    <property type="entry name" value="1-deoxy-D-xylulose-5-phosphate synthase"/>
    <property type="match status" value="1"/>
</dbReference>
<dbReference type="Gene3D" id="3.40.50.920">
    <property type="match status" value="1"/>
</dbReference>
<dbReference type="InterPro" id="IPR005475">
    <property type="entry name" value="Transketolase-like_Pyr-bd"/>
</dbReference>
<dbReference type="Pfam" id="PF02780">
    <property type="entry name" value="Transketolase_C"/>
    <property type="match status" value="1"/>
</dbReference>
<dbReference type="GO" id="GO:0030976">
    <property type="term" value="F:thiamine pyrophosphate binding"/>
    <property type="evidence" value="ECO:0007669"/>
    <property type="project" value="UniProtKB-UniRule"/>
</dbReference>
<organism evidence="13 14">
    <name type="scientific">Saccharothrix syringae</name>
    <name type="common">Nocardiopsis syringae</name>
    <dbReference type="NCBI Taxonomy" id="103733"/>
    <lineage>
        <taxon>Bacteria</taxon>
        <taxon>Bacillati</taxon>
        <taxon>Actinomycetota</taxon>
        <taxon>Actinomycetes</taxon>
        <taxon>Pseudonocardiales</taxon>
        <taxon>Pseudonocardiaceae</taxon>
        <taxon>Saccharothrix</taxon>
    </lineage>
</organism>
<evidence type="ECO:0000256" key="7">
    <source>
        <dbReference type="ARBA" id="ARBA00022977"/>
    </source>
</evidence>
<feature type="binding site" evidence="10">
    <location>
        <position position="180"/>
    </location>
    <ligand>
        <name>thiamine diphosphate</name>
        <dbReference type="ChEBI" id="CHEBI:58937"/>
    </ligand>
</feature>
<feature type="binding site" evidence="10">
    <location>
        <position position="252"/>
    </location>
    <ligand>
        <name>thiamine diphosphate</name>
        <dbReference type="ChEBI" id="CHEBI:58937"/>
    </ligand>
</feature>
<keyword evidence="14" id="KW-1185">Reference proteome</keyword>